<evidence type="ECO:0000259" key="1">
    <source>
        <dbReference type="Pfam" id="PF13449"/>
    </source>
</evidence>
<gene>
    <name evidence="2" type="ORF">H9L13_00425</name>
</gene>
<dbReference type="Pfam" id="PF13449">
    <property type="entry name" value="Phytase-like"/>
    <property type="match status" value="1"/>
</dbReference>
<evidence type="ECO:0000313" key="3">
    <source>
        <dbReference type="Proteomes" id="UP000515971"/>
    </source>
</evidence>
<name>A0A7G9SI01_9SPHN</name>
<proteinExistence type="predicted"/>
<dbReference type="Proteomes" id="UP000515971">
    <property type="component" value="Chromosome"/>
</dbReference>
<feature type="domain" description="Phytase-like" evidence="1">
    <location>
        <begin position="31"/>
        <end position="252"/>
    </location>
</feature>
<evidence type="ECO:0000313" key="2">
    <source>
        <dbReference type="EMBL" id="QNN67476.1"/>
    </source>
</evidence>
<organism evidence="2 3">
    <name type="scientific">Sphingomonas lutea</name>
    <dbReference type="NCBI Taxonomy" id="1045317"/>
    <lineage>
        <taxon>Bacteria</taxon>
        <taxon>Pseudomonadati</taxon>
        <taxon>Pseudomonadota</taxon>
        <taxon>Alphaproteobacteria</taxon>
        <taxon>Sphingomonadales</taxon>
        <taxon>Sphingomonadaceae</taxon>
        <taxon>Sphingomonas</taxon>
    </lineage>
</organism>
<keyword evidence="3" id="KW-1185">Reference proteome</keyword>
<dbReference type="KEGG" id="slut:H9L13_00425"/>
<reference evidence="2 3" key="1">
    <citation type="submission" date="2020-08" db="EMBL/GenBank/DDBJ databases">
        <title>Genome sequence of Sphingomonas lutea KCTC 23642T.</title>
        <authorList>
            <person name="Hyun D.-W."/>
            <person name="Bae J.-W."/>
        </authorList>
    </citation>
    <scope>NUCLEOTIDE SEQUENCE [LARGE SCALE GENOMIC DNA]</scope>
    <source>
        <strain evidence="2 3">KCTC 23642</strain>
    </source>
</reference>
<protein>
    <submittedName>
        <fullName evidence="2">Esterase-like activity of phytase family protein</fullName>
    </submittedName>
</protein>
<dbReference type="AlphaFoldDB" id="A0A7G9SI01"/>
<dbReference type="EMBL" id="CP060718">
    <property type="protein sequence ID" value="QNN67476.1"/>
    <property type="molecule type" value="Genomic_DNA"/>
</dbReference>
<dbReference type="RefSeq" id="WP_187538065.1">
    <property type="nucleotide sequence ID" value="NZ_BAABJT010000001.1"/>
</dbReference>
<dbReference type="InterPro" id="IPR027372">
    <property type="entry name" value="Phytase-like_dom"/>
</dbReference>
<dbReference type="SUPFAM" id="SSF101898">
    <property type="entry name" value="NHL repeat"/>
    <property type="match status" value="1"/>
</dbReference>
<sequence>MKIELAPVQLPATAGPLRVAGAWRLTGDDPRFGGISAMAIHEKALLAVTDSGAVVRFAKPAGKRVAAIITDVPDGPGDPQFKRARDAESLVRDPAGRGWWVGFENRHSLWLFDLRFERALARINLGRGIRDRNGGIEGMAADGEALLAFPERGNRVLRLLDGPVRQLPIVNPRGRITDAMMLGGGRVAVIERRWTVFGFRNRLGILEPSGAGFRYAAAVRLPVSPIDNVEALTAERLANGTIRFWMMTDDNYHAPMRTLLIAFDLPPQRPAS</sequence>
<accession>A0A7G9SI01</accession>